<sequence>MKDPRTGRIGFFILSVLFAASVLAQVYIAGAATFVDPTNWAKHKEFVHLFGFTIPLLMLIFAFIGRLPRRSLIQVMGVMLTIFLMYFTANITRTLPWAGALHPVIAVVIAGQSIVIVTNAWNLIRKNKRGELTK</sequence>
<feature type="transmembrane region" description="Helical" evidence="1">
    <location>
        <begin position="46"/>
        <end position="64"/>
    </location>
</feature>
<accession>A0A5D4TT75</accession>
<dbReference type="RefSeq" id="WP_148969949.1">
    <property type="nucleotide sequence ID" value="NZ_JBNIKW010000002.1"/>
</dbReference>
<name>A0A5D4TT75_9BACI</name>
<organism evidence="2 3">
    <name type="scientific">Rossellomorea aquimaris</name>
    <dbReference type="NCBI Taxonomy" id="189382"/>
    <lineage>
        <taxon>Bacteria</taxon>
        <taxon>Bacillati</taxon>
        <taxon>Bacillota</taxon>
        <taxon>Bacilli</taxon>
        <taxon>Bacillales</taxon>
        <taxon>Bacillaceae</taxon>
        <taxon>Rossellomorea</taxon>
    </lineage>
</organism>
<keyword evidence="1" id="KW-1133">Transmembrane helix</keyword>
<evidence type="ECO:0000313" key="2">
    <source>
        <dbReference type="EMBL" id="TYS87131.1"/>
    </source>
</evidence>
<keyword evidence="1" id="KW-0472">Membrane</keyword>
<evidence type="ECO:0000313" key="3">
    <source>
        <dbReference type="Proteomes" id="UP000324269"/>
    </source>
</evidence>
<protein>
    <submittedName>
        <fullName evidence="2">Uncharacterized protein</fullName>
    </submittedName>
</protein>
<feature type="transmembrane region" description="Helical" evidence="1">
    <location>
        <begin position="101"/>
        <end position="124"/>
    </location>
</feature>
<comment type="caution">
    <text evidence="2">The sequence shown here is derived from an EMBL/GenBank/DDBJ whole genome shotgun (WGS) entry which is preliminary data.</text>
</comment>
<feature type="transmembrane region" description="Helical" evidence="1">
    <location>
        <begin position="12"/>
        <end position="34"/>
    </location>
</feature>
<feature type="transmembrane region" description="Helical" evidence="1">
    <location>
        <begin position="71"/>
        <end position="89"/>
    </location>
</feature>
<dbReference type="AlphaFoldDB" id="A0A5D4TT75"/>
<evidence type="ECO:0000256" key="1">
    <source>
        <dbReference type="SAM" id="Phobius"/>
    </source>
</evidence>
<proteinExistence type="predicted"/>
<reference evidence="2 3" key="1">
    <citation type="submission" date="2019-08" db="EMBL/GenBank/DDBJ databases">
        <title>Bacillus genomes from the desert of Cuatro Cienegas, Coahuila.</title>
        <authorList>
            <person name="Olmedo-Alvarez G."/>
        </authorList>
    </citation>
    <scope>NUCLEOTIDE SEQUENCE [LARGE SCALE GENOMIC DNA]</scope>
    <source>
        <strain evidence="2 3">CH87b_3T</strain>
    </source>
</reference>
<gene>
    <name evidence="2" type="ORF">FZC85_09110</name>
</gene>
<dbReference type="Pfam" id="PF19728">
    <property type="entry name" value="DUF6220"/>
    <property type="match status" value="1"/>
</dbReference>
<keyword evidence="1" id="KW-0812">Transmembrane</keyword>
<dbReference type="Proteomes" id="UP000324269">
    <property type="component" value="Unassembled WGS sequence"/>
</dbReference>
<dbReference type="OrthoDB" id="165966at2"/>
<dbReference type="EMBL" id="VTEZ01000002">
    <property type="protein sequence ID" value="TYS87131.1"/>
    <property type="molecule type" value="Genomic_DNA"/>
</dbReference>
<dbReference type="InterPro" id="IPR046192">
    <property type="entry name" value="DUF6220"/>
</dbReference>